<name>A0ABT2EKB8_9BACT</name>
<accession>A0ABT2EKB8</accession>
<proteinExistence type="predicted"/>
<dbReference type="RefSeq" id="WP_259094119.1">
    <property type="nucleotide sequence ID" value="NZ_CP130454.1"/>
</dbReference>
<evidence type="ECO:0000313" key="2">
    <source>
        <dbReference type="Proteomes" id="UP001204798"/>
    </source>
</evidence>
<evidence type="ECO:0000313" key="1">
    <source>
        <dbReference type="EMBL" id="MCS3918387.1"/>
    </source>
</evidence>
<protein>
    <submittedName>
        <fullName evidence="1">Uncharacterized protein</fullName>
    </submittedName>
</protein>
<organism evidence="1 2">
    <name type="scientific">Candidatus Fervidibacter sacchari</name>
    <dbReference type="NCBI Taxonomy" id="1448929"/>
    <lineage>
        <taxon>Bacteria</taxon>
        <taxon>Candidatus Fervidibacterota</taxon>
        <taxon>Candidatus Fervidibacter</taxon>
    </lineage>
</organism>
<dbReference type="EMBL" id="JANUCP010000001">
    <property type="protein sequence ID" value="MCS3918387.1"/>
    <property type="molecule type" value="Genomic_DNA"/>
</dbReference>
<sequence length="102" mass="11990">MRLGKRYKQLIDQWVGEILQKYPQVRFEGVEPAPEGGVAIKLRGPEDLLMLIIHEYAEKKIEAARKYRCDILFAPISEPPIDPNWPDWDIWTLKDEEEAEVR</sequence>
<dbReference type="Proteomes" id="UP001204798">
    <property type="component" value="Unassembled WGS sequence"/>
</dbReference>
<reference evidence="1 2" key="1">
    <citation type="submission" date="2022-08" db="EMBL/GenBank/DDBJ databases">
        <title>Bacterial and archaeal communities from various locations to study Microbial Dark Matter (Phase II).</title>
        <authorList>
            <person name="Stepanauskas R."/>
        </authorList>
    </citation>
    <scope>NUCLEOTIDE SEQUENCE [LARGE SCALE GENOMIC DNA]</scope>
    <source>
        <strain evidence="1 2">PD1</strain>
    </source>
</reference>
<comment type="caution">
    <text evidence="1">The sequence shown here is derived from an EMBL/GenBank/DDBJ whole genome shotgun (WGS) entry which is preliminary data.</text>
</comment>
<gene>
    <name evidence="1" type="ORF">M2350_000784</name>
</gene>
<keyword evidence="2" id="KW-1185">Reference proteome</keyword>